<evidence type="ECO:0000256" key="1">
    <source>
        <dbReference type="SAM" id="MobiDB-lite"/>
    </source>
</evidence>
<sequence>MVEDMVCLSNQKAYCYKAVINVLLLDSSQGDRIYIFGFSRGAFIARFLARFISQVGLLSRGNEQLVPFAYSNFLDYELSTEHNDIKNYLEQFTKTFCRHYNQDHVKSGGILGVQVYFLELFDTVNSVSIFELPKKTTAPPKMHGTARYIRHAVAVDEARVKFKPALLVQDRSIPGLPVEDIKEVWFPGGYTDIGGADQPDKKLELGRVASITHSLGRITGFGEGTRRRAAPRDSVMQLSDITLKWMIDELDSLPEGKVKWNEQKVTFLESYRRRTHQAVTSRIHDVLKPSQDKPVMVLFWQILVRLDTVDAAAVKDEHPHPFAAPKDRRSHESLGKLASLRARFGLYSVGNKVIKQDVEDNTCCVVGVSTNGNSQASEAASTRPAPVREHGFVD</sequence>
<comment type="caution">
    <text evidence="3">The sequence shown here is derived from an EMBL/GenBank/DDBJ whole genome shotgun (WGS) entry which is preliminary data.</text>
</comment>
<accession>A0A8H3ICM8</accession>
<dbReference type="EMBL" id="CAJPDQ010000006">
    <property type="protein sequence ID" value="CAF9911180.1"/>
    <property type="molecule type" value="Genomic_DNA"/>
</dbReference>
<name>A0A8H3ICM8_9LECA</name>
<evidence type="ECO:0000259" key="2">
    <source>
        <dbReference type="Pfam" id="PF09994"/>
    </source>
</evidence>
<feature type="compositionally biased region" description="Polar residues" evidence="1">
    <location>
        <begin position="369"/>
        <end position="380"/>
    </location>
</feature>
<proteinExistence type="predicted"/>
<reference evidence="3" key="1">
    <citation type="submission" date="2021-03" db="EMBL/GenBank/DDBJ databases">
        <authorList>
            <person name="Tagirdzhanova G."/>
        </authorList>
    </citation>
    <scope>NUCLEOTIDE SEQUENCE</scope>
</reference>
<dbReference type="OrthoDB" id="3162439at2759"/>
<dbReference type="PANTHER" id="PTHR33840">
    <property type="match status" value="1"/>
</dbReference>
<protein>
    <recommendedName>
        <fullName evidence="2">T6SS Phospholipase effector Tle1-like catalytic domain-containing protein</fullName>
    </recommendedName>
</protein>
<feature type="domain" description="T6SS Phospholipase effector Tle1-like catalytic" evidence="2">
    <location>
        <begin position="24"/>
        <end position="249"/>
    </location>
</feature>
<dbReference type="Pfam" id="PF09994">
    <property type="entry name" value="T6SS_Tle1-like_cat"/>
    <property type="match status" value="1"/>
</dbReference>
<evidence type="ECO:0000313" key="4">
    <source>
        <dbReference type="Proteomes" id="UP000664169"/>
    </source>
</evidence>
<dbReference type="AlphaFoldDB" id="A0A8H3ICM8"/>
<feature type="region of interest" description="Disordered" evidence="1">
    <location>
        <begin position="369"/>
        <end position="394"/>
    </location>
</feature>
<dbReference type="InterPro" id="IPR018712">
    <property type="entry name" value="Tle1-like_cat"/>
</dbReference>
<dbReference type="PANTHER" id="PTHR33840:SF2">
    <property type="entry name" value="TLE1 PHOSPHOLIPASE DOMAIN-CONTAINING PROTEIN"/>
    <property type="match status" value="1"/>
</dbReference>
<keyword evidence="4" id="KW-1185">Reference proteome</keyword>
<organism evidence="3 4">
    <name type="scientific">Gomphillus americanus</name>
    <dbReference type="NCBI Taxonomy" id="1940652"/>
    <lineage>
        <taxon>Eukaryota</taxon>
        <taxon>Fungi</taxon>
        <taxon>Dikarya</taxon>
        <taxon>Ascomycota</taxon>
        <taxon>Pezizomycotina</taxon>
        <taxon>Lecanoromycetes</taxon>
        <taxon>OSLEUM clade</taxon>
        <taxon>Ostropomycetidae</taxon>
        <taxon>Ostropales</taxon>
        <taxon>Graphidaceae</taxon>
        <taxon>Gomphilloideae</taxon>
        <taxon>Gomphillus</taxon>
    </lineage>
</organism>
<gene>
    <name evidence="3" type="ORF">GOMPHAMPRED_007338</name>
</gene>
<dbReference type="Proteomes" id="UP000664169">
    <property type="component" value="Unassembled WGS sequence"/>
</dbReference>
<evidence type="ECO:0000313" key="3">
    <source>
        <dbReference type="EMBL" id="CAF9911180.1"/>
    </source>
</evidence>